<evidence type="ECO:0000313" key="3">
    <source>
        <dbReference type="EMBL" id="TKZ17467.1"/>
    </source>
</evidence>
<dbReference type="AlphaFoldDB" id="A0A4U7MX31"/>
<keyword evidence="4" id="KW-1185">Reference proteome</keyword>
<proteinExistence type="predicted"/>
<evidence type="ECO:0000256" key="1">
    <source>
        <dbReference type="SAM" id="SignalP"/>
    </source>
</evidence>
<feature type="chain" id="PRO_5020506097" evidence="1">
    <location>
        <begin position="20"/>
        <end position="210"/>
    </location>
</feature>
<dbReference type="Pfam" id="PF08239">
    <property type="entry name" value="SH3_3"/>
    <property type="match status" value="1"/>
</dbReference>
<name>A0A4U7MX31_9RHOB</name>
<accession>A0A4U7MX31</accession>
<feature type="domain" description="SH3b" evidence="2">
    <location>
        <begin position="35"/>
        <end position="88"/>
    </location>
</feature>
<dbReference type="Proteomes" id="UP000306575">
    <property type="component" value="Unassembled WGS sequence"/>
</dbReference>
<sequence>MIKLFWVLLICLGPALAHAQSFPALFEVQDVAHDDVLNIRATPSASASIVGTLAPSQRNIEVVQLNETGNWGRVNSGESSGWVSMRYLHLAVQHPWHSPQQPKTCYGTEPFWSLDLAGDIIFSGPDQDDIVYTLKNWASSANHTGHFGFEAGDGFSVLSPPSSTRQLNGVLHEVNCSDGMSDRTFGISIDILIKDGQSLNMISGCCSLAP</sequence>
<gene>
    <name evidence="3" type="ORF">FAP39_14370</name>
</gene>
<dbReference type="RefSeq" id="WP_138017075.1">
    <property type="nucleotide sequence ID" value="NZ_SULI01000022.1"/>
</dbReference>
<dbReference type="OrthoDB" id="5489750at2"/>
<feature type="signal peptide" evidence="1">
    <location>
        <begin position="1"/>
        <end position="19"/>
    </location>
</feature>
<evidence type="ECO:0000259" key="2">
    <source>
        <dbReference type="Pfam" id="PF08239"/>
    </source>
</evidence>
<dbReference type="InterPro" id="IPR003646">
    <property type="entry name" value="SH3-like_bac-type"/>
</dbReference>
<dbReference type="Gene3D" id="2.30.30.40">
    <property type="entry name" value="SH3 Domains"/>
    <property type="match status" value="1"/>
</dbReference>
<evidence type="ECO:0000313" key="4">
    <source>
        <dbReference type="Proteomes" id="UP000306575"/>
    </source>
</evidence>
<keyword evidence="1" id="KW-0732">Signal</keyword>
<reference evidence="3 4" key="1">
    <citation type="submission" date="2019-04" db="EMBL/GenBank/DDBJ databases">
        <title>Genome sequence of Pelagicola litoralis CL-ES2.</title>
        <authorList>
            <person name="Cao J."/>
        </authorList>
    </citation>
    <scope>NUCLEOTIDE SEQUENCE [LARGE SCALE GENOMIC DNA]</scope>
    <source>
        <strain evidence="3 4">CL-ES2</strain>
    </source>
</reference>
<comment type="caution">
    <text evidence="3">The sequence shown here is derived from an EMBL/GenBank/DDBJ whole genome shotgun (WGS) entry which is preliminary data.</text>
</comment>
<dbReference type="EMBL" id="SULI01000022">
    <property type="protein sequence ID" value="TKZ17467.1"/>
    <property type="molecule type" value="Genomic_DNA"/>
</dbReference>
<protein>
    <submittedName>
        <fullName evidence="3">Peptide-binding protein</fullName>
    </submittedName>
</protein>
<organism evidence="3 4">
    <name type="scientific">Shimia litoralis</name>
    <dbReference type="NCBI Taxonomy" id="420403"/>
    <lineage>
        <taxon>Bacteria</taxon>
        <taxon>Pseudomonadati</taxon>
        <taxon>Pseudomonadota</taxon>
        <taxon>Alphaproteobacteria</taxon>
        <taxon>Rhodobacterales</taxon>
        <taxon>Roseobacteraceae</taxon>
    </lineage>
</organism>